<evidence type="ECO:0000313" key="3">
    <source>
        <dbReference type="Proteomes" id="UP000230233"/>
    </source>
</evidence>
<feature type="chain" id="PRO_5013828553" evidence="1">
    <location>
        <begin position="21"/>
        <end position="91"/>
    </location>
</feature>
<name>A0A2G5UJL3_9PELO</name>
<keyword evidence="3" id="KW-1185">Reference proteome</keyword>
<dbReference type="EMBL" id="PDUG01000003">
    <property type="protein sequence ID" value="PIC39541.1"/>
    <property type="molecule type" value="Genomic_DNA"/>
</dbReference>
<accession>A0A2G5UJL3</accession>
<dbReference type="AlphaFoldDB" id="A0A2G5UJL3"/>
<dbReference type="Proteomes" id="UP000230233">
    <property type="component" value="Chromosome III"/>
</dbReference>
<comment type="caution">
    <text evidence="2">The sequence shown here is derived from an EMBL/GenBank/DDBJ whole genome shotgun (WGS) entry which is preliminary data.</text>
</comment>
<keyword evidence="1" id="KW-0732">Signal</keyword>
<proteinExistence type="predicted"/>
<protein>
    <submittedName>
        <fullName evidence="2">Uncharacterized protein</fullName>
    </submittedName>
</protein>
<reference evidence="3" key="1">
    <citation type="submission" date="2017-10" db="EMBL/GenBank/DDBJ databases">
        <title>Rapid genome shrinkage in a self-fertile nematode reveals novel sperm competition proteins.</title>
        <authorList>
            <person name="Yin D."/>
            <person name="Schwarz E.M."/>
            <person name="Thomas C.G."/>
            <person name="Felde R.L."/>
            <person name="Korf I.F."/>
            <person name="Cutter A.D."/>
            <person name="Schartner C.M."/>
            <person name="Ralston E.J."/>
            <person name="Meyer B.J."/>
            <person name="Haag E.S."/>
        </authorList>
    </citation>
    <scope>NUCLEOTIDE SEQUENCE [LARGE SCALE GENOMIC DNA]</scope>
    <source>
        <strain evidence="3">JU1422</strain>
    </source>
</reference>
<gene>
    <name evidence="2" type="primary">Cni-pat-3</name>
    <name evidence="2" type="synonym">Cnig_chr_III.g11196</name>
    <name evidence="2" type="ORF">B9Z55_011196</name>
</gene>
<feature type="signal peptide" evidence="1">
    <location>
        <begin position="1"/>
        <end position="20"/>
    </location>
</feature>
<dbReference type="SUPFAM" id="SSF103575">
    <property type="entry name" value="Plexin repeat"/>
    <property type="match status" value="1"/>
</dbReference>
<sequence>MPPSRPLLLLAALLIPLALTANDWKTGEVTGKVVEKSDFPCYSLSRDNYTCSACIQFHESCAWCGAPVSLKGIDFSWFLDEILKFCQLRKC</sequence>
<evidence type="ECO:0000313" key="2">
    <source>
        <dbReference type="EMBL" id="PIC39541.1"/>
    </source>
</evidence>
<evidence type="ECO:0000256" key="1">
    <source>
        <dbReference type="SAM" id="SignalP"/>
    </source>
</evidence>
<dbReference type="Gene3D" id="3.30.1680.10">
    <property type="entry name" value="ligand-binding face of the semaphorins, domain 2"/>
    <property type="match status" value="1"/>
</dbReference>
<organism evidence="2 3">
    <name type="scientific">Caenorhabditis nigoni</name>
    <dbReference type="NCBI Taxonomy" id="1611254"/>
    <lineage>
        <taxon>Eukaryota</taxon>
        <taxon>Metazoa</taxon>
        <taxon>Ecdysozoa</taxon>
        <taxon>Nematoda</taxon>
        <taxon>Chromadorea</taxon>
        <taxon>Rhabditida</taxon>
        <taxon>Rhabditina</taxon>
        <taxon>Rhabditomorpha</taxon>
        <taxon>Rhabditoidea</taxon>
        <taxon>Rhabditidae</taxon>
        <taxon>Peloderinae</taxon>
        <taxon>Caenorhabditis</taxon>
    </lineage>
</organism>
<dbReference type="OrthoDB" id="410592at2759"/>